<keyword evidence="2" id="KW-0489">Methyltransferase</keyword>
<keyword evidence="2" id="KW-0808">Transferase</keyword>
<dbReference type="AlphaFoldDB" id="A0A6M0RUE8"/>
<name>A0A6M0RUE8_9CYAN</name>
<evidence type="ECO:0000259" key="1">
    <source>
        <dbReference type="Pfam" id="PF13649"/>
    </source>
</evidence>
<evidence type="ECO:0000313" key="2">
    <source>
        <dbReference type="EMBL" id="NEZ59510.1"/>
    </source>
</evidence>
<dbReference type="Proteomes" id="UP000481033">
    <property type="component" value="Unassembled WGS sequence"/>
</dbReference>
<dbReference type="RefSeq" id="WP_163702476.1">
    <property type="nucleotide sequence ID" value="NZ_QXHD01000004.1"/>
</dbReference>
<dbReference type="GO" id="GO:0032259">
    <property type="term" value="P:methylation"/>
    <property type="evidence" value="ECO:0007669"/>
    <property type="project" value="UniProtKB-KW"/>
</dbReference>
<organism evidence="2 3">
    <name type="scientific">Adonisia turfae CCMR0081</name>
    <dbReference type="NCBI Taxonomy" id="2292702"/>
    <lineage>
        <taxon>Bacteria</taxon>
        <taxon>Bacillati</taxon>
        <taxon>Cyanobacteriota</taxon>
        <taxon>Adonisia</taxon>
        <taxon>Adonisia turfae</taxon>
    </lineage>
</organism>
<dbReference type="SUPFAM" id="SSF53335">
    <property type="entry name" value="S-adenosyl-L-methionine-dependent methyltransferases"/>
    <property type="match status" value="1"/>
</dbReference>
<protein>
    <submittedName>
        <fullName evidence="2">Class I SAM-dependent methyltransferase</fullName>
    </submittedName>
</protein>
<feature type="domain" description="Methyltransferase" evidence="1">
    <location>
        <begin position="45"/>
        <end position="138"/>
    </location>
</feature>
<dbReference type="GO" id="GO:0008168">
    <property type="term" value="F:methyltransferase activity"/>
    <property type="evidence" value="ECO:0007669"/>
    <property type="project" value="UniProtKB-KW"/>
</dbReference>
<evidence type="ECO:0000313" key="3">
    <source>
        <dbReference type="Proteomes" id="UP000481033"/>
    </source>
</evidence>
<dbReference type="PANTHER" id="PTHR43591">
    <property type="entry name" value="METHYLTRANSFERASE"/>
    <property type="match status" value="1"/>
</dbReference>
<keyword evidence="3" id="KW-1185">Reference proteome</keyword>
<dbReference type="InterPro" id="IPR041698">
    <property type="entry name" value="Methyltransf_25"/>
</dbReference>
<proteinExistence type="predicted"/>
<dbReference type="InterPro" id="IPR029063">
    <property type="entry name" value="SAM-dependent_MTases_sf"/>
</dbReference>
<dbReference type="CDD" id="cd02440">
    <property type="entry name" value="AdoMet_MTases"/>
    <property type="match status" value="1"/>
</dbReference>
<sequence length="202" mass="23195">MTLPNKRQLFDRWAPLYDLLFPSVFYQATHQRLLDYVDLPQHSHVLDLGCGTGRLLDRLAAKYPDLQGTGLDFAPEMLRQARRTNRHRPRLIFVQGNANPLRFADKQFDAVFNTLSFLHYAAPDQVFAEIYRVLRPGGRFYLVDPAARVSMETLKIPVSPGGIKFYGSKVREHMGARVGFRCVQHQYLLGPNLMTMFVKEPS</sequence>
<comment type="caution">
    <text evidence="2">The sequence shown here is derived from an EMBL/GenBank/DDBJ whole genome shotgun (WGS) entry which is preliminary data.</text>
</comment>
<dbReference type="EMBL" id="QXHD01000004">
    <property type="protein sequence ID" value="NEZ59510.1"/>
    <property type="molecule type" value="Genomic_DNA"/>
</dbReference>
<reference evidence="2 3" key="1">
    <citation type="journal article" date="2020" name="Microb. Ecol.">
        <title>Ecogenomics of the Marine Benthic Filamentous Cyanobacterium Adonisia.</title>
        <authorList>
            <person name="Walter J.M."/>
            <person name="Coutinho F.H."/>
            <person name="Leomil L."/>
            <person name="Hargreaves P.I."/>
            <person name="Campeao M.E."/>
            <person name="Vieira V.V."/>
            <person name="Silva B.S."/>
            <person name="Fistarol G.O."/>
            <person name="Salomon P.S."/>
            <person name="Sawabe T."/>
            <person name="Mino S."/>
            <person name="Hosokawa M."/>
            <person name="Miyashita H."/>
            <person name="Maruyama F."/>
            <person name="van Verk M.C."/>
            <person name="Dutilh B.E."/>
            <person name="Thompson C.C."/>
            <person name="Thompson F.L."/>
        </authorList>
    </citation>
    <scope>NUCLEOTIDE SEQUENCE [LARGE SCALE GENOMIC DNA]</scope>
    <source>
        <strain evidence="2 3">CCMR0081</strain>
    </source>
</reference>
<gene>
    <name evidence="2" type="ORF">DXZ20_28475</name>
</gene>
<accession>A0A6M0RUE8</accession>
<dbReference type="Pfam" id="PF13649">
    <property type="entry name" value="Methyltransf_25"/>
    <property type="match status" value="1"/>
</dbReference>
<dbReference type="Gene3D" id="3.40.50.150">
    <property type="entry name" value="Vaccinia Virus protein VP39"/>
    <property type="match status" value="1"/>
</dbReference>